<evidence type="ECO:0000313" key="2">
    <source>
        <dbReference type="Proteomes" id="UP001183176"/>
    </source>
</evidence>
<proteinExistence type="predicted"/>
<keyword evidence="2" id="KW-1185">Reference proteome</keyword>
<protein>
    <recommendedName>
        <fullName evidence="3">SAF domain-containing protein</fullName>
    </recommendedName>
</protein>
<evidence type="ECO:0008006" key="3">
    <source>
        <dbReference type="Google" id="ProtNLM"/>
    </source>
</evidence>
<dbReference type="Proteomes" id="UP001183176">
    <property type="component" value="Unassembled WGS sequence"/>
</dbReference>
<sequence length="197" mass="19830">MREKRPAFVALAVVLIVGLAAVGAYLYTQAGKKTPVVEVVNHIAAGHPIHRSDLSTVQVAGGVTALGGASLSSLVGQTAAVELLPHTLLQRAMVTNAPTLNSAQAQVGVQVKPGQIPADGLNVGDTVEVLQLPDKNAAAVRSSPSAVLVETAAVYASVPDPSQSGGTLLTLVVPRSDAAVIAMASNASLVALVRVGP</sequence>
<dbReference type="EMBL" id="JAVREH010000016">
    <property type="protein sequence ID" value="MDT0262287.1"/>
    <property type="molecule type" value="Genomic_DNA"/>
</dbReference>
<accession>A0ABU2JBC4</accession>
<reference evidence="2" key="1">
    <citation type="submission" date="2023-07" db="EMBL/GenBank/DDBJ databases">
        <title>30 novel species of actinomycetes from the DSMZ collection.</title>
        <authorList>
            <person name="Nouioui I."/>
        </authorList>
    </citation>
    <scope>NUCLEOTIDE SEQUENCE [LARGE SCALE GENOMIC DNA]</scope>
    <source>
        <strain evidence="2">DSM 44399</strain>
    </source>
</reference>
<organism evidence="1 2">
    <name type="scientific">Jatrophihabitans lederbergiae</name>
    <dbReference type="NCBI Taxonomy" id="3075547"/>
    <lineage>
        <taxon>Bacteria</taxon>
        <taxon>Bacillati</taxon>
        <taxon>Actinomycetota</taxon>
        <taxon>Actinomycetes</taxon>
        <taxon>Jatrophihabitantales</taxon>
        <taxon>Jatrophihabitantaceae</taxon>
        <taxon>Jatrophihabitans</taxon>
    </lineage>
</organism>
<gene>
    <name evidence="1" type="ORF">RM423_12890</name>
</gene>
<dbReference type="RefSeq" id="WP_311423438.1">
    <property type="nucleotide sequence ID" value="NZ_JAVREH010000016.1"/>
</dbReference>
<comment type="caution">
    <text evidence="1">The sequence shown here is derived from an EMBL/GenBank/DDBJ whole genome shotgun (WGS) entry which is preliminary data.</text>
</comment>
<evidence type="ECO:0000313" key="1">
    <source>
        <dbReference type="EMBL" id="MDT0262287.1"/>
    </source>
</evidence>
<name>A0ABU2JBC4_9ACTN</name>